<reference evidence="1" key="1">
    <citation type="journal article" date="2015" name="Nature">
        <title>Complex archaea that bridge the gap between prokaryotes and eukaryotes.</title>
        <authorList>
            <person name="Spang A."/>
            <person name="Saw J.H."/>
            <person name="Jorgensen S.L."/>
            <person name="Zaremba-Niedzwiedzka K."/>
            <person name="Martijn J."/>
            <person name="Lind A.E."/>
            <person name="van Eijk R."/>
            <person name="Schleper C."/>
            <person name="Guy L."/>
            <person name="Ettema T.J."/>
        </authorList>
    </citation>
    <scope>NUCLEOTIDE SEQUENCE</scope>
</reference>
<sequence length="133" mass="15279">MKKRKRKVSSATKQVDFSDIRMPEEFKDTEKFSVKELLGKPLLFLFAKEFESVGGTKFKARLGRVVKAKGVDKLFWRMVKAKDLKRNKLIRFNASGVLAGIFKEFDEKLPFTGKIMSKKVKGGHYYQLQGLKG</sequence>
<gene>
    <name evidence="1" type="ORF">LCGC14_1622270</name>
</gene>
<accession>A0A0F9L547</accession>
<comment type="caution">
    <text evidence="1">The sequence shown here is derived from an EMBL/GenBank/DDBJ whole genome shotgun (WGS) entry which is preliminary data.</text>
</comment>
<proteinExistence type="predicted"/>
<organism evidence="1">
    <name type="scientific">marine sediment metagenome</name>
    <dbReference type="NCBI Taxonomy" id="412755"/>
    <lineage>
        <taxon>unclassified sequences</taxon>
        <taxon>metagenomes</taxon>
        <taxon>ecological metagenomes</taxon>
    </lineage>
</organism>
<evidence type="ECO:0000313" key="1">
    <source>
        <dbReference type="EMBL" id="KKM22740.1"/>
    </source>
</evidence>
<dbReference type="AlphaFoldDB" id="A0A0F9L547"/>
<dbReference type="EMBL" id="LAZR01013270">
    <property type="protein sequence ID" value="KKM22740.1"/>
    <property type="molecule type" value="Genomic_DNA"/>
</dbReference>
<name>A0A0F9L547_9ZZZZ</name>
<protein>
    <submittedName>
        <fullName evidence="1">Uncharacterized protein</fullName>
    </submittedName>
</protein>